<evidence type="ECO:0000313" key="1">
    <source>
        <dbReference type="EMBL" id="DAD82138.1"/>
    </source>
</evidence>
<organism evidence="1">
    <name type="scientific">Siphoviridae sp. ctwQg18</name>
    <dbReference type="NCBI Taxonomy" id="2826516"/>
    <lineage>
        <taxon>Viruses</taxon>
        <taxon>Duplodnaviria</taxon>
        <taxon>Heunggongvirae</taxon>
        <taxon>Uroviricota</taxon>
        <taxon>Caudoviricetes</taxon>
    </lineage>
</organism>
<proteinExistence type="predicted"/>
<name>A0A8S5MIS5_9CAUD</name>
<accession>A0A8S5MIS5</accession>
<sequence length="139" mass="15602">MAKCTNVTYLMHEKADAPGTFEKLIDITEYPDLGGEKEKLDVTTLSDTKKRTINGIEDTGDLAFKAWYEKADYKKLLDLQEAGKVDKYQLWFGEEGVDGKWEWAGVMAVYPTSGSSNNAREMSFSITDEGEEALHYVTA</sequence>
<protein>
    <submittedName>
        <fullName evidence="1">Major tail protein</fullName>
    </submittedName>
</protein>
<dbReference type="EMBL" id="BK014913">
    <property type="protein sequence ID" value="DAD82133.1"/>
    <property type="molecule type" value="Genomic_DNA"/>
</dbReference>
<dbReference type="Gene3D" id="4.10.410.40">
    <property type="match status" value="1"/>
</dbReference>
<dbReference type="EMBL" id="BK014913">
    <property type="protein sequence ID" value="DAD82138.1"/>
    <property type="molecule type" value="Genomic_DNA"/>
</dbReference>
<reference evidence="1" key="1">
    <citation type="journal article" date="2021" name="Proc. Natl. Acad. Sci. U.S.A.">
        <title>A Catalog of Tens of Thousands of Viruses from Human Metagenomes Reveals Hidden Associations with Chronic Diseases.</title>
        <authorList>
            <person name="Tisza M.J."/>
            <person name="Buck C.B."/>
        </authorList>
    </citation>
    <scope>NUCLEOTIDE SEQUENCE</scope>
    <source>
        <strain evidence="1">CtwQg18</strain>
    </source>
</reference>